<gene>
    <name evidence="1" type="ORF">BDM02DRAFT_3115476</name>
</gene>
<evidence type="ECO:0000313" key="2">
    <source>
        <dbReference type="Proteomes" id="UP000886501"/>
    </source>
</evidence>
<comment type="caution">
    <text evidence="1">The sequence shown here is derived from an EMBL/GenBank/DDBJ whole genome shotgun (WGS) entry which is preliminary data.</text>
</comment>
<dbReference type="EMBL" id="MU118014">
    <property type="protein sequence ID" value="KAF9648432.1"/>
    <property type="molecule type" value="Genomic_DNA"/>
</dbReference>
<dbReference type="Proteomes" id="UP000886501">
    <property type="component" value="Unassembled WGS sequence"/>
</dbReference>
<accession>A0ACB6ZFS6</accession>
<keyword evidence="2" id="KW-1185">Reference proteome</keyword>
<evidence type="ECO:0000313" key="1">
    <source>
        <dbReference type="EMBL" id="KAF9648432.1"/>
    </source>
</evidence>
<proteinExistence type="predicted"/>
<reference evidence="1" key="2">
    <citation type="journal article" date="2020" name="Nat. Commun.">
        <title>Large-scale genome sequencing of mycorrhizal fungi provides insights into the early evolution of symbiotic traits.</title>
        <authorList>
            <person name="Miyauchi S."/>
            <person name="Kiss E."/>
            <person name="Kuo A."/>
            <person name="Drula E."/>
            <person name="Kohler A."/>
            <person name="Sanchez-Garcia M."/>
            <person name="Morin E."/>
            <person name="Andreopoulos B."/>
            <person name="Barry K.W."/>
            <person name="Bonito G."/>
            <person name="Buee M."/>
            <person name="Carver A."/>
            <person name="Chen C."/>
            <person name="Cichocki N."/>
            <person name="Clum A."/>
            <person name="Culley D."/>
            <person name="Crous P.W."/>
            <person name="Fauchery L."/>
            <person name="Girlanda M."/>
            <person name="Hayes R.D."/>
            <person name="Keri Z."/>
            <person name="LaButti K."/>
            <person name="Lipzen A."/>
            <person name="Lombard V."/>
            <person name="Magnuson J."/>
            <person name="Maillard F."/>
            <person name="Murat C."/>
            <person name="Nolan M."/>
            <person name="Ohm R.A."/>
            <person name="Pangilinan J."/>
            <person name="Pereira M.F."/>
            <person name="Perotto S."/>
            <person name="Peter M."/>
            <person name="Pfister S."/>
            <person name="Riley R."/>
            <person name="Sitrit Y."/>
            <person name="Stielow J.B."/>
            <person name="Szollosi G."/>
            <person name="Zifcakova L."/>
            <person name="Stursova M."/>
            <person name="Spatafora J.W."/>
            <person name="Tedersoo L."/>
            <person name="Vaario L.M."/>
            <person name="Yamada A."/>
            <person name="Yan M."/>
            <person name="Wang P."/>
            <person name="Xu J."/>
            <person name="Bruns T."/>
            <person name="Baldrian P."/>
            <person name="Vilgalys R."/>
            <person name="Dunand C."/>
            <person name="Henrissat B."/>
            <person name="Grigoriev I.V."/>
            <person name="Hibbett D."/>
            <person name="Nagy L.G."/>
            <person name="Martin F.M."/>
        </authorList>
    </citation>
    <scope>NUCLEOTIDE SEQUENCE</scope>
    <source>
        <strain evidence="1">P2</strain>
    </source>
</reference>
<name>A0ACB6ZFS6_THEGA</name>
<protein>
    <submittedName>
        <fullName evidence="1">Uncharacterized protein</fullName>
    </submittedName>
</protein>
<sequence length="79" mass="9117">MFTLIQAGVSCKWINDSQCFLLEHFDTIKNYPSQIYHSALLFYPSSSWLSKCYSTELSHKVKVVKGPKLSGEYVPIQFH</sequence>
<organism evidence="1 2">
    <name type="scientific">Thelephora ganbajun</name>
    <name type="common">Ganba fungus</name>
    <dbReference type="NCBI Taxonomy" id="370292"/>
    <lineage>
        <taxon>Eukaryota</taxon>
        <taxon>Fungi</taxon>
        <taxon>Dikarya</taxon>
        <taxon>Basidiomycota</taxon>
        <taxon>Agaricomycotina</taxon>
        <taxon>Agaricomycetes</taxon>
        <taxon>Thelephorales</taxon>
        <taxon>Thelephoraceae</taxon>
        <taxon>Thelephora</taxon>
    </lineage>
</organism>
<reference evidence="1" key="1">
    <citation type="submission" date="2019-10" db="EMBL/GenBank/DDBJ databases">
        <authorList>
            <consortium name="DOE Joint Genome Institute"/>
            <person name="Kuo A."/>
            <person name="Miyauchi S."/>
            <person name="Kiss E."/>
            <person name="Drula E."/>
            <person name="Kohler A."/>
            <person name="Sanchez-Garcia M."/>
            <person name="Andreopoulos B."/>
            <person name="Barry K.W."/>
            <person name="Bonito G."/>
            <person name="Buee M."/>
            <person name="Carver A."/>
            <person name="Chen C."/>
            <person name="Cichocki N."/>
            <person name="Clum A."/>
            <person name="Culley D."/>
            <person name="Crous P.W."/>
            <person name="Fauchery L."/>
            <person name="Girlanda M."/>
            <person name="Hayes R."/>
            <person name="Keri Z."/>
            <person name="Labutti K."/>
            <person name="Lipzen A."/>
            <person name="Lombard V."/>
            <person name="Magnuson J."/>
            <person name="Maillard F."/>
            <person name="Morin E."/>
            <person name="Murat C."/>
            <person name="Nolan M."/>
            <person name="Ohm R."/>
            <person name="Pangilinan J."/>
            <person name="Pereira M."/>
            <person name="Perotto S."/>
            <person name="Peter M."/>
            <person name="Riley R."/>
            <person name="Sitrit Y."/>
            <person name="Stielow B."/>
            <person name="Szollosi G."/>
            <person name="Zifcakova L."/>
            <person name="Stursova M."/>
            <person name="Spatafora J.W."/>
            <person name="Tedersoo L."/>
            <person name="Vaario L.-M."/>
            <person name="Yamada A."/>
            <person name="Yan M."/>
            <person name="Wang P."/>
            <person name="Xu J."/>
            <person name="Bruns T."/>
            <person name="Baldrian P."/>
            <person name="Vilgalys R."/>
            <person name="Henrissat B."/>
            <person name="Grigoriev I.V."/>
            <person name="Hibbett D."/>
            <person name="Nagy L.G."/>
            <person name="Martin F.M."/>
        </authorList>
    </citation>
    <scope>NUCLEOTIDE SEQUENCE</scope>
    <source>
        <strain evidence="1">P2</strain>
    </source>
</reference>